<feature type="region of interest" description="Disordered" evidence="1">
    <location>
        <begin position="225"/>
        <end position="250"/>
    </location>
</feature>
<sequence>MSDPLSIPGGVVGIISLGIQVCQGLVWYLQSFKGRDEEIQESLKEVQTLVSTFYSLKDVLTKIDKTSCETTAIRRCLQDSEEKLREVHKFSLKLRGPQDAAKSTREKIDNARRAMVYPFREEKLKTLRLSLQDLLQNLSLAVGLTSLRFVDLKKDISRTESFTQDFRQEVTGKLTLLSNDMGSIVSSNQRFEDAFNELITQREFQKKLLMSTLLHLQGMEGLAIDNPGSRLKTSSRRPSTPEDSPVSLPDCDCVREPKPWKVSYTFWNAKFEYEQHSFGQHSRSCKYFGIDPPTIRNFKAQLPLRLNWLSTRVMLTCIEYSLGTGNPGLSVRYKNVVPIFDSPVLTEIRNLQMNVEERSTWMSSQKIISAFAAAERAVLSLYRDGKASPSDRDEDGMCHVVLAYEVIQDTYIELHEGFIREGLSSFYSIRPALDMAAVKFMKTLVGLVGVDSGIIKNPESVYERPFGLTTLQACIQWPEGLQRLINTKAQDLIDEDLLLRAVKGDCIESVDILFKAGCPLDYGEIMDKMLFNPTSECMAVIASNLAQRRRDLLVLAQEKMGILQHLNASSNVADDHSASICRLLDNSKIPIPSRLRVPPSYSTIYHCYEIKPWHHPFFFKSGFSDLHLCNSIGLPPIMSQSHFFWRWDSRRQVSRVPSTIAWLESQGVMDRTPTDVLNLGLNTHATGWHYFASFATKQAETEVLKYTKNTGRDHCVCWCNTTPGGCSPLKASLKARVTKGGWDIPLSHHYFHRSMAEIESHGSNASDYCLELVRFLTFEALEMTHTCCEIKTVKSPNPSPKNFQVIMDCDKEKLQRIRSDQQEQQNAALLETLMQDFARCIENMITSKKALEVFILGYWRWRISELFTVDATFLSNLENCGVNVKTRCKVFLAKTLSSSN</sequence>
<name>A0A8H4NDQ7_9HYPO</name>
<dbReference type="Pfam" id="PF17111">
    <property type="entry name" value="PigL_N"/>
    <property type="match status" value="1"/>
</dbReference>
<organism evidence="3 4">
    <name type="scientific">Fusarium austroafricanum</name>
    <dbReference type="NCBI Taxonomy" id="2364996"/>
    <lineage>
        <taxon>Eukaryota</taxon>
        <taxon>Fungi</taxon>
        <taxon>Dikarya</taxon>
        <taxon>Ascomycota</taxon>
        <taxon>Pezizomycotina</taxon>
        <taxon>Sordariomycetes</taxon>
        <taxon>Hypocreomycetidae</taxon>
        <taxon>Hypocreales</taxon>
        <taxon>Nectriaceae</taxon>
        <taxon>Fusarium</taxon>
        <taxon>Fusarium concolor species complex</taxon>
    </lineage>
</organism>
<accession>A0A8H4NDQ7</accession>
<protein>
    <recommendedName>
        <fullName evidence="2">Azaphilone pigments biosynthesis cluster protein L N-terminal domain-containing protein</fullName>
    </recommendedName>
</protein>
<evidence type="ECO:0000256" key="1">
    <source>
        <dbReference type="SAM" id="MobiDB-lite"/>
    </source>
</evidence>
<gene>
    <name evidence="3" type="ORF">F53441_13844</name>
</gene>
<dbReference type="InterPro" id="IPR031348">
    <property type="entry name" value="PigL_N"/>
</dbReference>
<evidence type="ECO:0000313" key="3">
    <source>
        <dbReference type="EMBL" id="KAF4432125.1"/>
    </source>
</evidence>
<proteinExistence type="predicted"/>
<dbReference type="AlphaFoldDB" id="A0A8H4NDQ7"/>
<comment type="caution">
    <text evidence="3">The sequence shown here is derived from an EMBL/GenBank/DDBJ whole genome shotgun (WGS) entry which is preliminary data.</text>
</comment>
<dbReference type="EMBL" id="JAADJG010000956">
    <property type="protein sequence ID" value="KAF4432125.1"/>
    <property type="molecule type" value="Genomic_DNA"/>
</dbReference>
<feature type="domain" description="Azaphilone pigments biosynthesis cluster protein L N-terminal" evidence="2">
    <location>
        <begin position="3"/>
        <end position="185"/>
    </location>
</feature>
<evidence type="ECO:0000259" key="2">
    <source>
        <dbReference type="Pfam" id="PF17111"/>
    </source>
</evidence>
<reference evidence="3" key="1">
    <citation type="submission" date="2020-01" db="EMBL/GenBank/DDBJ databases">
        <title>Identification and distribution of gene clusters putatively required for synthesis of sphingolipid metabolism inhibitors in phylogenetically diverse species of the filamentous fungus Fusarium.</title>
        <authorList>
            <person name="Kim H.-S."/>
            <person name="Busman M."/>
            <person name="Brown D.W."/>
            <person name="Divon H."/>
            <person name="Uhlig S."/>
            <person name="Proctor R.H."/>
        </authorList>
    </citation>
    <scope>NUCLEOTIDE SEQUENCE</scope>
    <source>
        <strain evidence="3">NRRL 53441</strain>
    </source>
</reference>
<keyword evidence="4" id="KW-1185">Reference proteome</keyword>
<dbReference type="Proteomes" id="UP000605986">
    <property type="component" value="Unassembled WGS sequence"/>
</dbReference>
<evidence type="ECO:0000313" key="4">
    <source>
        <dbReference type="Proteomes" id="UP000605986"/>
    </source>
</evidence>
<dbReference type="OrthoDB" id="1577640at2759"/>